<dbReference type="Pfam" id="PF01288">
    <property type="entry name" value="HPPK"/>
    <property type="match status" value="1"/>
</dbReference>
<dbReference type="GO" id="GO:0016301">
    <property type="term" value="F:kinase activity"/>
    <property type="evidence" value="ECO:0007669"/>
    <property type="project" value="UniProtKB-KW"/>
</dbReference>
<proteinExistence type="predicted"/>
<dbReference type="NCBIfam" id="TIGR01498">
    <property type="entry name" value="folK"/>
    <property type="match status" value="1"/>
</dbReference>
<evidence type="ECO:0000256" key="5">
    <source>
        <dbReference type="ARBA" id="ARBA00022741"/>
    </source>
</evidence>
<dbReference type="GO" id="GO:0005524">
    <property type="term" value="F:ATP binding"/>
    <property type="evidence" value="ECO:0007669"/>
    <property type="project" value="UniProtKB-KW"/>
</dbReference>
<dbReference type="SUPFAM" id="SSF55083">
    <property type="entry name" value="6-hydroxymethyl-7,8-dihydropterin pyrophosphokinase, HPPK"/>
    <property type="match status" value="1"/>
</dbReference>
<evidence type="ECO:0000256" key="6">
    <source>
        <dbReference type="ARBA" id="ARBA00022777"/>
    </source>
</evidence>
<dbReference type="EC" id="2.7.6.3" evidence="3"/>
<dbReference type="UniPathway" id="UPA00077">
    <property type="reaction ID" value="UER00155"/>
</dbReference>
<reference evidence="11" key="1">
    <citation type="submission" date="2018-02" db="EMBL/GenBank/DDBJ databases">
        <title>Genome sequence of Desulfocucumis palustris strain NAW-5.</title>
        <authorList>
            <person name="Watanabe M."/>
            <person name="Kojima H."/>
            <person name="Fukui M."/>
        </authorList>
    </citation>
    <scope>NUCLEOTIDE SEQUENCE [LARGE SCALE GENOMIC DNA]</scope>
    <source>
        <strain evidence="11">NAW-5</strain>
    </source>
</reference>
<dbReference type="GO" id="GO:0003848">
    <property type="term" value="F:2-amino-4-hydroxy-6-hydroxymethyldihydropteridine diphosphokinase activity"/>
    <property type="evidence" value="ECO:0007669"/>
    <property type="project" value="UniProtKB-EC"/>
</dbReference>
<dbReference type="GO" id="GO:0046656">
    <property type="term" value="P:folic acid biosynthetic process"/>
    <property type="evidence" value="ECO:0007669"/>
    <property type="project" value="UniProtKB-KW"/>
</dbReference>
<evidence type="ECO:0000256" key="3">
    <source>
        <dbReference type="ARBA" id="ARBA00013253"/>
    </source>
</evidence>
<keyword evidence="7" id="KW-0067">ATP-binding</keyword>
<evidence type="ECO:0000256" key="2">
    <source>
        <dbReference type="ARBA" id="ARBA00005051"/>
    </source>
</evidence>
<evidence type="ECO:0000256" key="7">
    <source>
        <dbReference type="ARBA" id="ARBA00022840"/>
    </source>
</evidence>
<dbReference type="AlphaFoldDB" id="A0A2L2X7Y4"/>
<feature type="domain" description="7,8-dihydro-6-hydroxymethylpterin-pyrophosphokinase" evidence="9">
    <location>
        <begin position="90"/>
        <end position="101"/>
    </location>
</feature>
<evidence type="ECO:0000256" key="8">
    <source>
        <dbReference type="ARBA" id="ARBA00022909"/>
    </source>
</evidence>
<protein>
    <recommendedName>
        <fullName evidence="3">2-amino-4-hydroxy-6-hydroxymethyldihydropteridine diphosphokinase</fullName>
        <ecNumber evidence="3">2.7.6.3</ecNumber>
    </recommendedName>
</protein>
<sequence length="163" mass="18103">MEKIVAYIGLGSNMGDKEANIRQAVEMVANIPGVLVTGVAPLYKTEPLGFTRQDWFLNTVAEIGTDVAPLSLLHSLQEIENKMGRVRTIHWGPRTIDLDMLLYGRECINLPELTVPHPRMGERAFVLVPLSRLKQDISIPGLGKVAEIASELAEKQQVTCWLE</sequence>
<evidence type="ECO:0000259" key="9">
    <source>
        <dbReference type="PROSITE" id="PS00794"/>
    </source>
</evidence>
<dbReference type="Proteomes" id="UP000239549">
    <property type="component" value="Unassembled WGS sequence"/>
</dbReference>
<comment type="pathway">
    <text evidence="2">Cofactor biosynthesis; tetrahydrofolate biosynthesis; 2-amino-4-hydroxy-6-hydroxymethyl-7,8-dihydropteridine diphosphate from 7,8-dihydroneopterin triphosphate: step 4/4.</text>
</comment>
<dbReference type="PROSITE" id="PS00794">
    <property type="entry name" value="HPPK"/>
    <property type="match status" value="1"/>
</dbReference>
<dbReference type="PANTHER" id="PTHR43071">
    <property type="entry name" value="2-AMINO-4-HYDROXY-6-HYDROXYMETHYLDIHYDROPTERIDINE PYROPHOSPHOKINASE"/>
    <property type="match status" value="1"/>
</dbReference>
<evidence type="ECO:0000313" key="10">
    <source>
        <dbReference type="EMBL" id="GBF32120.1"/>
    </source>
</evidence>
<organism evidence="10 11">
    <name type="scientific">Desulfocucumis palustris</name>
    <dbReference type="NCBI Taxonomy" id="1898651"/>
    <lineage>
        <taxon>Bacteria</taxon>
        <taxon>Bacillati</taxon>
        <taxon>Bacillota</taxon>
        <taxon>Clostridia</taxon>
        <taxon>Eubacteriales</taxon>
        <taxon>Desulfocucumaceae</taxon>
        <taxon>Desulfocucumis</taxon>
    </lineage>
</organism>
<keyword evidence="4" id="KW-0808">Transferase</keyword>
<dbReference type="CDD" id="cd00483">
    <property type="entry name" value="HPPK"/>
    <property type="match status" value="1"/>
</dbReference>
<dbReference type="InterPro" id="IPR000550">
    <property type="entry name" value="Hppk"/>
</dbReference>
<dbReference type="RefSeq" id="WP_231702594.1">
    <property type="nucleotide sequence ID" value="NZ_BFAV01000018.1"/>
</dbReference>
<gene>
    <name evidence="10" type="ORF">DCCM_0311</name>
</gene>
<keyword evidence="8" id="KW-0289">Folate biosynthesis</keyword>
<keyword evidence="6 10" id="KW-0418">Kinase</keyword>
<keyword evidence="5" id="KW-0547">Nucleotide-binding</keyword>
<dbReference type="PANTHER" id="PTHR43071:SF1">
    <property type="entry name" value="2-AMINO-4-HYDROXY-6-HYDROXYMETHYLDIHYDROPTERIDINE PYROPHOSPHOKINASE"/>
    <property type="match status" value="1"/>
</dbReference>
<keyword evidence="11" id="KW-1185">Reference proteome</keyword>
<dbReference type="InterPro" id="IPR035907">
    <property type="entry name" value="Hppk_sf"/>
</dbReference>
<evidence type="ECO:0000313" key="11">
    <source>
        <dbReference type="Proteomes" id="UP000239549"/>
    </source>
</evidence>
<accession>A0A2L2X7Y4</accession>
<dbReference type="Gene3D" id="3.30.70.560">
    <property type="entry name" value="7,8-Dihydro-6-hydroxymethylpterin-pyrophosphokinase HPPK"/>
    <property type="match status" value="1"/>
</dbReference>
<evidence type="ECO:0000256" key="4">
    <source>
        <dbReference type="ARBA" id="ARBA00022679"/>
    </source>
</evidence>
<comment type="caution">
    <text evidence="10">The sequence shown here is derived from an EMBL/GenBank/DDBJ whole genome shotgun (WGS) entry which is preliminary data.</text>
</comment>
<comment type="catalytic activity">
    <reaction evidence="1">
        <text>6-hydroxymethyl-7,8-dihydropterin + ATP = (7,8-dihydropterin-6-yl)methyl diphosphate + AMP + H(+)</text>
        <dbReference type="Rhea" id="RHEA:11412"/>
        <dbReference type="ChEBI" id="CHEBI:15378"/>
        <dbReference type="ChEBI" id="CHEBI:30616"/>
        <dbReference type="ChEBI" id="CHEBI:44841"/>
        <dbReference type="ChEBI" id="CHEBI:72950"/>
        <dbReference type="ChEBI" id="CHEBI:456215"/>
        <dbReference type="EC" id="2.7.6.3"/>
    </reaction>
</comment>
<dbReference type="EMBL" id="BFAV01000018">
    <property type="protein sequence ID" value="GBF32120.1"/>
    <property type="molecule type" value="Genomic_DNA"/>
</dbReference>
<name>A0A2L2X7Y4_9FIRM</name>
<dbReference type="GO" id="GO:0046654">
    <property type="term" value="P:tetrahydrofolate biosynthetic process"/>
    <property type="evidence" value="ECO:0007669"/>
    <property type="project" value="UniProtKB-UniPathway"/>
</dbReference>
<evidence type="ECO:0000256" key="1">
    <source>
        <dbReference type="ARBA" id="ARBA00000198"/>
    </source>
</evidence>